<dbReference type="KEGG" id="bcai:K788_00020790"/>
<gene>
    <name evidence="1" type="ORF">K788_00020790</name>
</gene>
<protein>
    <submittedName>
        <fullName evidence="1">Uncharacterized protein</fullName>
    </submittedName>
</protein>
<sequence>MAGFFLVFLLLRWYRRFAGIRELLSLLQASANG</sequence>
<accession>A0A0P0R4V3</accession>
<organism evidence="1 2">
    <name type="scientific">Paraburkholderia caribensis MBA4</name>
    <dbReference type="NCBI Taxonomy" id="1323664"/>
    <lineage>
        <taxon>Bacteria</taxon>
        <taxon>Pseudomonadati</taxon>
        <taxon>Pseudomonadota</taxon>
        <taxon>Betaproteobacteria</taxon>
        <taxon>Burkholderiales</taxon>
        <taxon>Burkholderiaceae</taxon>
        <taxon>Paraburkholderia</taxon>
    </lineage>
</organism>
<reference evidence="1 2" key="1">
    <citation type="journal article" date="2014" name="Genome Announc.">
        <title>Draft Genome Sequence of the Haloacid-Degrading Burkholderia caribensis Strain MBA4.</title>
        <authorList>
            <person name="Pan Y."/>
            <person name="Kong K.F."/>
            <person name="Tsang J.S."/>
        </authorList>
    </citation>
    <scope>NUCLEOTIDE SEQUENCE [LARGE SCALE GENOMIC DNA]</scope>
    <source>
        <strain evidence="1 2">MBA4</strain>
    </source>
</reference>
<evidence type="ECO:0000313" key="2">
    <source>
        <dbReference type="Proteomes" id="UP000019146"/>
    </source>
</evidence>
<dbReference type="EMBL" id="CP012746">
    <property type="protein sequence ID" value="ALL63218.1"/>
    <property type="molecule type" value="Genomic_DNA"/>
</dbReference>
<proteinExistence type="predicted"/>
<dbReference type="Proteomes" id="UP000019146">
    <property type="component" value="Chromosome 1"/>
</dbReference>
<name>A0A0P0R4V3_9BURK</name>
<evidence type="ECO:0000313" key="1">
    <source>
        <dbReference type="EMBL" id="ALL63218.1"/>
    </source>
</evidence>
<dbReference type="AlphaFoldDB" id="A0A0P0R4V3"/>